<dbReference type="Proteomes" id="UP001272515">
    <property type="component" value="Unassembled WGS sequence"/>
</dbReference>
<dbReference type="Pfam" id="PF02770">
    <property type="entry name" value="Acyl-CoA_dh_M"/>
    <property type="match status" value="1"/>
</dbReference>
<comment type="similarity">
    <text evidence="2 5">Belongs to the acyl-CoA dehydrogenase family.</text>
</comment>
<evidence type="ECO:0000256" key="2">
    <source>
        <dbReference type="ARBA" id="ARBA00009347"/>
    </source>
</evidence>
<evidence type="ECO:0000259" key="8">
    <source>
        <dbReference type="Pfam" id="PF02771"/>
    </source>
</evidence>
<comment type="caution">
    <text evidence="9">The sequence shown here is derived from an EMBL/GenBank/DDBJ whole genome shotgun (WGS) entry which is preliminary data.</text>
</comment>
<dbReference type="InterPro" id="IPR037069">
    <property type="entry name" value="AcylCoA_DH/ox_N_sf"/>
</dbReference>
<dbReference type="InterPro" id="IPR036250">
    <property type="entry name" value="AcylCo_DH-like_C"/>
</dbReference>
<keyword evidence="4 5" id="KW-0274">FAD</keyword>
<sequence>MMYQLTEDQELLLQTVNEFGAQRLAPTVLQRDAANEFDESLVKELLDLGLQGICFPEEYGGAGASYVDYILALRDICKYDDGIGITYSASVSLGASPIDVFGTPEQKEKYLRPVAEGKTLAAFALTEPNAGTDAASQLTVAEKVGDEYIINGSKMFITNAGPADVYVIFAMTDKSQGTKGISAFIIEKGMPGFTFGPEEHKMGIHTSITRELIFKDLHVPAANLLGQEGKGFKIAMHTLDGGRIGVAAQATGIAQAALQHAVEYTKQREQFGRAIAKFQHTQFKLAEMATKVEAANLMLLNAANDKAAGRPYTVSAAMAKMFCSDVAMEVATDAVQLFGGYGYSEDYPVARLFRNAKITQIYEGTNEVQKMVVSGAVLR</sequence>
<dbReference type="RefSeq" id="WP_295191348.1">
    <property type="nucleotide sequence ID" value="NZ_JAWJZA010000005.1"/>
</dbReference>
<dbReference type="EMBL" id="JAWJZB010000002">
    <property type="protein sequence ID" value="MDV5087656.1"/>
    <property type="molecule type" value="Genomic_DNA"/>
</dbReference>
<keyword evidence="10" id="KW-1185">Reference proteome</keyword>
<dbReference type="Gene3D" id="2.40.110.10">
    <property type="entry name" value="Butyryl-CoA Dehydrogenase, subunit A, domain 2"/>
    <property type="match status" value="1"/>
</dbReference>
<evidence type="ECO:0000256" key="5">
    <source>
        <dbReference type="RuleBase" id="RU362125"/>
    </source>
</evidence>
<dbReference type="InterPro" id="IPR046373">
    <property type="entry name" value="Acyl-CoA_Oxase/DH_mid-dom_sf"/>
</dbReference>
<keyword evidence="3 5" id="KW-0285">Flavoprotein</keyword>
<evidence type="ECO:0000256" key="3">
    <source>
        <dbReference type="ARBA" id="ARBA00022630"/>
    </source>
</evidence>
<dbReference type="Pfam" id="PF00441">
    <property type="entry name" value="Acyl-CoA_dh_1"/>
    <property type="match status" value="1"/>
</dbReference>
<feature type="domain" description="Acyl-CoA dehydrogenase/oxidase C-terminal" evidence="6">
    <location>
        <begin position="229"/>
        <end position="376"/>
    </location>
</feature>
<feature type="domain" description="Acyl-CoA oxidase/dehydrogenase middle" evidence="7">
    <location>
        <begin position="122"/>
        <end position="216"/>
    </location>
</feature>
<feature type="domain" description="Acyl-CoA dehydrogenase/oxidase N-terminal" evidence="8">
    <location>
        <begin position="6"/>
        <end position="118"/>
    </location>
</feature>
<dbReference type="PIRSF" id="PIRSF016578">
    <property type="entry name" value="HsaA"/>
    <property type="match status" value="1"/>
</dbReference>
<evidence type="ECO:0000313" key="10">
    <source>
        <dbReference type="Proteomes" id="UP001272515"/>
    </source>
</evidence>
<keyword evidence="5" id="KW-0560">Oxidoreductase</keyword>
<dbReference type="Gene3D" id="1.10.540.10">
    <property type="entry name" value="Acyl-CoA dehydrogenase/oxidase, N-terminal domain"/>
    <property type="match status" value="1"/>
</dbReference>
<dbReference type="SUPFAM" id="SSF56645">
    <property type="entry name" value="Acyl-CoA dehydrogenase NM domain-like"/>
    <property type="match status" value="1"/>
</dbReference>
<gene>
    <name evidence="9" type="ORF">RVY80_02165</name>
</gene>
<evidence type="ECO:0000256" key="4">
    <source>
        <dbReference type="ARBA" id="ARBA00022827"/>
    </source>
</evidence>
<dbReference type="InterPro" id="IPR013786">
    <property type="entry name" value="AcylCoA_DH/ox_N"/>
</dbReference>
<dbReference type="InterPro" id="IPR006089">
    <property type="entry name" value="Acyl-CoA_DH_CS"/>
</dbReference>
<organism evidence="9 10">
    <name type="scientific">Veillonella absiana</name>
    <dbReference type="NCBI Taxonomy" id="3079305"/>
    <lineage>
        <taxon>Bacteria</taxon>
        <taxon>Bacillati</taxon>
        <taxon>Bacillota</taxon>
        <taxon>Negativicutes</taxon>
        <taxon>Veillonellales</taxon>
        <taxon>Veillonellaceae</taxon>
        <taxon>Veillonella</taxon>
    </lineage>
</organism>
<dbReference type="InterPro" id="IPR009075">
    <property type="entry name" value="AcylCo_DH/oxidase_C"/>
</dbReference>
<accession>A0ABU3Z6W2</accession>
<evidence type="ECO:0000259" key="7">
    <source>
        <dbReference type="Pfam" id="PF02770"/>
    </source>
</evidence>
<dbReference type="PANTHER" id="PTHR43884:SF12">
    <property type="entry name" value="ISOVALERYL-COA DEHYDROGENASE, MITOCHONDRIAL-RELATED"/>
    <property type="match status" value="1"/>
</dbReference>
<name>A0ABU3Z6W2_9FIRM</name>
<reference evidence="9 10" key="1">
    <citation type="submission" date="2023-10" db="EMBL/GenBank/DDBJ databases">
        <title>Veillonella sp. nov., isolated from a pig farm feces dump.</title>
        <authorList>
            <person name="Chang Y.-H."/>
        </authorList>
    </citation>
    <scope>NUCLEOTIDE SEQUENCE [LARGE SCALE GENOMIC DNA]</scope>
    <source>
        <strain evidence="9 10">YH-vei2233</strain>
    </source>
</reference>
<evidence type="ECO:0000313" key="9">
    <source>
        <dbReference type="EMBL" id="MDV5087656.1"/>
    </source>
</evidence>
<dbReference type="PROSITE" id="PS00073">
    <property type="entry name" value="ACYL_COA_DH_2"/>
    <property type="match status" value="1"/>
</dbReference>
<comment type="cofactor">
    <cofactor evidence="1 5">
        <name>FAD</name>
        <dbReference type="ChEBI" id="CHEBI:57692"/>
    </cofactor>
</comment>
<evidence type="ECO:0000256" key="1">
    <source>
        <dbReference type="ARBA" id="ARBA00001974"/>
    </source>
</evidence>
<dbReference type="PROSITE" id="PS00072">
    <property type="entry name" value="ACYL_COA_DH_1"/>
    <property type="match status" value="1"/>
</dbReference>
<dbReference type="Pfam" id="PF02771">
    <property type="entry name" value="Acyl-CoA_dh_N"/>
    <property type="match status" value="1"/>
</dbReference>
<dbReference type="InterPro" id="IPR009100">
    <property type="entry name" value="AcylCoA_DH/oxidase_NM_dom_sf"/>
</dbReference>
<protein>
    <submittedName>
        <fullName evidence="9">Acyl-CoA dehydrogenase family protein</fullName>
    </submittedName>
</protein>
<evidence type="ECO:0000259" key="6">
    <source>
        <dbReference type="Pfam" id="PF00441"/>
    </source>
</evidence>
<dbReference type="PANTHER" id="PTHR43884">
    <property type="entry name" value="ACYL-COA DEHYDROGENASE"/>
    <property type="match status" value="1"/>
</dbReference>
<dbReference type="Gene3D" id="1.20.140.10">
    <property type="entry name" value="Butyryl-CoA Dehydrogenase, subunit A, domain 3"/>
    <property type="match status" value="1"/>
</dbReference>
<dbReference type="InterPro" id="IPR006091">
    <property type="entry name" value="Acyl-CoA_Oxase/DH_mid-dom"/>
</dbReference>
<dbReference type="SUPFAM" id="SSF47203">
    <property type="entry name" value="Acyl-CoA dehydrogenase C-terminal domain-like"/>
    <property type="match status" value="1"/>
</dbReference>
<proteinExistence type="inferred from homology"/>